<comment type="caution">
    <text evidence="1">The sequence shown here is derived from an EMBL/GenBank/DDBJ whole genome shotgun (WGS) entry which is preliminary data.</text>
</comment>
<proteinExistence type="predicted"/>
<dbReference type="Proteomes" id="UP000002969">
    <property type="component" value="Unassembled WGS sequence"/>
</dbReference>
<protein>
    <submittedName>
        <fullName evidence="1">Uncharacterized protein</fullName>
    </submittedName>
</protein>
<evidence type="ECO:0000313" key="2">
    <source>
        <dbReference type="Proteomes" id="UP000002969"/>
    </source>
</evidence>
<dbReference type="EMBL" id="ACKQ02000007">
    <property type="protein sequence ID" value="EFK35636.1"/>
    <property type="molecule type" value="Genomic_DNA"/>
</dbReference>
<evidence type="ECO:0000313" key="1">
    <source>
        <dbReference type="EMBL" id="EFK35636.1"/>
    </source>
</evidence>
<gene>
    <name evidence="1" type="ORF">HMPREF0204_14705</name>
</gene>
<reference evidence="1" key="1">
    <citation type="submission" date="2010-06" db="EMBL/GenBank/DDBJ databases">
        <authorList>
            <person name="Muzny D."/>
            <person name="Qin X."/>
            <person name="Buhay C."/>
            <person name="Dugan-Rocha S."/>
            <person name="Ding Y."/>
            <person name="Chen G."/>
            <person name="Hawes A."/>
            <person name="Holder M."/>
            <person name="Jhangiani S."/>
            <person name="Johnson A."/>
            <person name="Khan Z."/>
            <person name="Li Z."/>
            <person name="Liu W."/>
            <person name="Liu X."/>
            <person name="Perez L."/>
            <person name="Shen H."/>
            <person name="Wang Q."/>
            <person name="Watt J."/>
            <person name="Xi L."/>
            <person name="Xin Y."/>
            <person name="Zhou J."/>
            <person name="Deng J."/>
            <person name="Jiang H."/>
            <person name="Liu Y."/>
            <person name="Qu J."/>
            <person name="Song X.-Z."/>
            <person name="Zhang L."/>
            <person name="Villasana D."/>
            <person name="Johnson A."/>
            <person name="Liu J."/>
            <person name="Liyanage D."/>
            <person name="Lorensuhewa L."/>
            <person name="Robinson T."/>
            <person name="Song A."/>
            <person name="Song B.-B."/>
            <person name="Dinh H."/>
            <person name="Thornton R."/>
            <person name="Coyle M."/>
            <person name="Francisco L."/>
            <person name="Jackson L."/>
            <person name="Javaid M."/>
            <person name="Korchina V."/>
            <person name="Kovar C."/>
            <person name="Mata R."/>
            <person name="Mathew T."/>
            <person name="Ngo R."/>
            <person name="Nguyen L."/>
            <person name="Nguyen N."/>
            <person name="Okwuonu G."/>
            <person name="Ongeri F."/>
            <person name="Pham C."/>
            <person name="Simmons D."/>
            <person name="Wilczek-Boney K."/>
            <person name="Hale W."/>
            <person name="Jakkamsetti A."/>
            <person name="Pham P."/>
            <person name="Ruth R."/>
            <person name="San Lucas F."/>
            <person name="Warren J."/>
            <person name="Zhang J."/>
            <person name="Zhao Z."/>
            <person name="Zhou C."/>
            <person name="Zhu D."/>
            <person name="Lee S."/>
            <person name="Bess C."/>
            <person name="Blankenburg K."/>
            <person name="Forbes L."/>
            <person name="Fu Q."/>
            <person name="Gubbala S."/>
            <person name="Hirani K."/>
            <person name="Jayaseelan J.C."/>
            <person name="Lara F."/>
            <person name="Munidasa M."/>
            <person name="Palculict T."/>
            <person name="Patil S."/>
            <person name="Pu L.-L."/>
            <person name="Saada N."/>
            <person name="Tang L."/>
            <person name="Weissenberger G."/>
            <person name="Zhu Y."/>
            <person name="Hemphill L."/>
            <person name="Shang Y."/>
            <person name="Youmans B."/>
            <person name="Ayvaz T."/>
            <person name="Ross M."/>
            <person name="Santibanez J."/>
            <person name="Aqrawi P."/>
            <person name="Gross S."/>
            <person name="Joshi V."/>
            <person name="Fowler G."/>
            <person name="Nazareth L."/>
            <person name="Reid J."/>
            <person name="Worley K."/>
            <person name="Petrosino J."/>
            <person name="Highlander S."/>
            <person name="Gibbs R."/>
        </authorList>
    </citation>
    <scope>NUCLEOTIDE SEQUENCE [LARGE SCALE GENOMIC DNA]</scope>
    <source>
        <strain evidence="1">ATCC 35910</strain>
    </source>
</reference>
<name>A0ABN0ARG9_CHRGE</name>
<organism evidence="1 2">
    <name type="scientific">Chryseobacterium gleum ATCC 35910</name>
    <dbReference type="NCBI Taxonomy" id="525257"/>
    <lineage>
        <taxon>Bacteria</taxon>
        <taxon>Pseudomonadati</taxon>
        <taxon>Bacteroidota</taxon>
        <taxon>Flavobacteriia</taxon>
        <taxon>Flavobacteriales</taxon>
        <taxon>Weeksellaceae</taxon>
        <taxon>Chryseobacterium group</taxon>
        <taxon>Chryseobacterium</taxon>
    </lineage>
</organism>
<accession>A0ABN0ARG9</accession>
<sequence>MNIVIFKKTENEKNITKCSFESKFSKKLQFKEKKRIENAG</sequence>
<keyword evidence="2" id="KW-1185">Reference proteome</keyword>